<dbReference type="EMBL" id="UINC01023044">
    <property type="protein sequence ID" value="SVA93916.1"/>
    <property type="molecule type" value="Genomic_DNA"/>
</dbReference>
<evidence type="ECO:0000256" key="1">
    <source>
        <dbReference type="ARBA" id="ARBA00022723"/>
    </source>
</evidence>
<keyword evidence="1" id="KW-0479">Metal-binding</keyword>
<reference evidence="3" key="1">
    <citation type="submission" date="2018-05" db="EMBL/GenBank/DDBJ databases">
        <authorList>
            <person name="Lanie J.A."/>
            <person name="Ng W.-L."/>
            <person name="Kazmierczak K.M."/>
            <person name="Andrzejewski T.M."/>
            <person name="Davidsen T.M."/>
            <person name="Wayne K.J."/>
            <person name="Tettelin H."/>
            <person name="Glass J.I."/>
            <person name="Rusch D."/>
            <person name="Podicherti R."/>
            <person name="Tsui H.-C.T."/>
            <person name="Winkler M.E."/>
        </authorList>
    </citation>
    <scope>NUCLEOTIDE SEQUENCE</scope>
</reference>
<dbReference type="InterPro" id="IPR036163">
    <property type="entry name" value="HMA_dom_sf"/>
</dbReference>
<dbReference type="SUPFAM" id="SSF55008">
    <property type="entry name" value="HMA, heavy metal-associated domain"/>
    <property type="match status" value="1"/>
</dbReference>
<evidence type="ECO:0000313" key="3">
    <source>
        <dbReference type="EMBL" id="SVA93916.1"/>
    </source>
</evidence>
<proteinExistence type="predicted"/>
<dbReference type="CDD" id="cd00371">
    <property type="entry name" value="HMA"/>
    <property type="match status" value="1"/>
</dbReference>
<sequence>MKKTSFIAIIAVAMVILVGGTYETKTVETASISIEGMRCGSCSTKVETALAGQAGVKTVSVNLETKFATIEYFPAKVAKAELIKVVSEAGFAVNEAACEYNAEKAKTAAEGAGCNLKSKKKAI</sequence>
<dbReference type="Pfam" id="PF00403">
    <property type="entry name" value="HMA"/>
    <property type="match status" value="1"/>
</dbReference>
<protein>
    <recommendedName>
        <fullName evidence="2">HMA domain-containing protein</fullName>
    </recommendedName>
</protein>
<dbReference type="InterPro" id="IPR006121">
    <property type="entry name" value="HMA_dom"/>
</dbReference>
<dbReference type="InterPro" id="IPR017969">
    <property type="entry name" value="Heavy-metal-associated_CS"/>
</dbReference>
<organism evidence="3">
    <name type="scientific">marine metagenome</name>
    <dbReference type="NCBI Taxonomy" id="408172"/>
    <lineage>
        <taxon>unclassified sequences</taxon>
        <taxon>metagenomes</taxon>
        <taxon>ecological metagenomes</taxon>
    </lineage>
</organism>
<dbReference type="Gene3D" id="3.30.70.100">
    <property type="match status" value="1"/>
</dbReference>
<dbReference type="FunFam" id="3.30.70.100:FF:000001">
    <property type="entry name" value="ATPase copper transporting beta"/>
    <property type="match status" value="1"/>
</dbReference>
<dbReference type="PANTHER" id="PTHR46594:SF4">
    <property type="entry name" value="P-TYPE CATION-TRANSPORTING ATPASE"/>
    <property type="match status" value="1"/>
</dbReference>
<dbReference type="AlphaFoldDB" id="A0A381ZXB3"/>
<gene>
    <name evidence="3" type="ORF">METZ01_LOCUS146770</name>
</gene>
<evidence type="ECO:0000259" key="2">
    <source>
        <dbReference type="PROSITE" id="PS50846"/>
    </source>
</evidence>
<accession>A0A381ZXB3</accession>
<dbReference type="PROSITE" id="PS50846">
    <property type="entry name" value="HMA_2"/>
    <property type="match status" value="1"/>
</dbReference>
<dbReference type="PANTHER" id="PTHR46594">
    <property type="entry name" value="P-TYPE CATION-TRANSPORTING ATPASE"/>
    <property type="match status" value="1"/>
</dbReference>
<feature type="domain" description="HMA" evidence="2">
    <location>
        <begin position="28"/>
        <end position="94"/>
    </location>
</feature>
<name>A0A381ZXB3_9ZZZZ</name>
<dbReference type="GO" id="GO:0046872">
    <property type="term" value="F:metal ion binding"/>
    <property type="evidence" value="ECO:0007669"/>
    <property type="project" value="UniProtKB-KW"/>
</dbReference>
<dbReference type="PROSITE" id="PS01047">
    <property type="entry name" value="HMA_1"/>
    <property type="match status" value="1"/>
</dbReference>